<gene>
    <name evidence="1" type="ORF">ADM99_00425</name>
</gene>
<dbReference type="AlphaFoldDB" id="A0A0P6Y0U2"/>
<dbReference type="EMBL" id="LGCK01000001">
    <property type="protein sequence ID" value="KPL75120.1"/>
    <property type="molecule type" value="Genomic_DNA"/>
</dbReference>
<evidence type="ECO:0008006" key="3">
    <source>
        <dbReference type="Google" id="ProtNLM"/>
    </source>
</evidence>
<name>A0A0P6Y0U2_9CHLR</name>
<evidence type="ECO:0000313" key="1">
    <source>
        <dbReference type="EMBL" id="KPL75120.1"/>
    </source>
</evidence>
<dbReference type="STRING" id="229920.ADM99_00425"/>
<evidence type="ECO:0000313" key="2">
    <source>
        <dbReference type="Proteomes" id="UP000050430"/>
    </source>
</evidence>
<keyword evidence="2" id="KW-1185">Reference proteome</keyword>
<dbReference type="Proteomes" id="UP000050430">
    <property type="component" value="Unassembled WGS sequence"/>
</dbReference>
<reference evidence="1 2" key="1">
    <citation type="submission" date="2015-07" db="EMBL/GenBank/DDBJ databases">
        <title>Genome sequence of Leptolinea tardivitalis DSM 16556.</title>
        <authorList>
            <person name="Hemp J."/>
            <person name="Ward L.M."/>
            <person name="Pace L.A."/>
            <person name="Fischer W.W."/>
        </authorList>
    </citation>
    <scope>NUCLEOTIDE SEQUENCE [LARGE SCALE GENOMIC DNA]</scope>
    <source>
        <strain evidence="1 2">YMTK-2</strain>
    </source>
</reference>
<protein>
    <recommendedName>
        <fullName evidence="3">Restriction endonuclease</fullName>
    </recommendedName>
</protein>
<sequence>MTKSSPQNYPRITDQRSQYFSCLDESKLITHPRKISQTEISRFITNAIRNAEIKSSREILNIPEGIDESQIQEIYFKEGKTLFRYFRDYCGDPAATAYQLFNEHYKDVCVDQFRLRTLQKERMNSGWRYQFLAFECARSTGRFRSVSDIGTAEADFNAEIEFIDKSNSPLSLYVSVKNRMNTLGGQDWPKAIQALEQVAINDRNRRGPYLCVFGLAMDQGKKSRTIKSNSKTKQAYSVNTEVWLANFFWPFFANYSYDEIMSFVLDVLLKTKKDSLSIKIVVPDELIESFGKCCKEHGLIGEDGRFNNPKKLVEFFCRR</sequence>
<dbReference type="RefSeq" id="WP_062420671.1">
    <property type="nucleotide sequence ID" value="NZ_BBYA01000003.1"/>
</dbReference>
<accession>A0A0P6Y0U2</accession>
<organism evidence="1 2">
    <name type="scientific">Leptolinea tardivitalis</name>
    <dbReference type="NCBI Taxonomy" id="229920"/>
    <lineage>
        <taxon>Bacteria</taxon>
        <taxon>Bacillati</taxon>
        <taxon>Chloroflexota</taxon>
        <taxon>Anaerolineae</taxon>
        <taxon>Anaerolineales</taxon>
        <taxon>Anaerolineaceae</taxon>
        <taxon>Leptolinea</taxon>
    </lineage>
</organism>
<comment type="caution">
    <text evidence="1">The sequence shown here is derived from an EMBL/GenBank/DDBJ whole genome shotgun (WGS) entry which is preliminary data.</text>
</comment>
<proteinExistence type="predicted"/>